<feature type="transmembrane region" description="Helical" evidence="1">
    <location>
        <begin position="20"/>
        <end position="42"/>
    </location>
</feature>
<evidence type="ECO:0000256" key="1">
    <source>
        <dbReference type="SAM" id="Phobius"/>
    </source>
</evidence>
<keyword evidence="1" id="KW-0812">Transmembrane</keyword>
<evidence type="ECO:0000313" key="3">
    <source>
        <dbReference type="Proteomes" id="UP001157069"/>
    </source>
</evidence>
<evidence type="ECO:0000313" key="2">
    <source>
        <dbReference type="EMBL" id="GMA90915.1"/>
    </source>
</evidence>
<evidence type="ECO:0008006" key="4">
    <source>
        <dbReference type="Google" id="ProtNLM"/>
    </source>
</evidence>
<proteinExistence type="predicted"/>
<feature type="transmembrane region" description="Helical" evidence="1">
    <location>
        <begin position="170"/>
        <end position="195"/>
    </location>
</feature>
<keyword evidence="1" id="KW-0472">Membrane</keyword>
<keyword evidence="1" id="KW-1133">Transmembrane helix</keyword>
<keyword evidence="3" id="KW-1185">Reference proteome</keyword>
<comment type="caution">
    <text evidence="2">The sequence shown here is derived from an EMBL/GenBank/DDBJ whole genome shotgun (WGS) entry which is preliminary data.</text>
</comment>
<protein>
    <recommendedName>
        <fullName evidence="4">DUF2975 domain-containing protein</fullName>
    </recommendedName>
</protein>
<accession>A0ABQ6JRH4</accession>
<sequence length="207" mass="21443">MQNSVQLEPHLSRADRVSMWILMAAGAAIAVTTAVFAGIRIAEVLGNHDVEVLGEFTGTLAQAPIGPDGALIEVELDRAVLTVPSLPGAAVAALVLQQLAVVATIWTLVTTLGLVTVSAMRGRTFSRRNTRLVGTAGIVGVLGFAAVPFFGNMGANAAFAQLSQGTFDNVIMAVDLFPFVLGAFVAALAGTVFAVGDRLRREAEGLV</sequence>
<dbReference type="EMBL" id="BSVA01000001">
    <property type="protein sequence ID" value="GMA90915.1"/>
    <property type="molecule type" value="Genomic_DNA"/>
</dbReference>
<organism evidence="2 3">
    <name type="scientific">Homoserinibacter gongjuensis</name>
    <dbReference type="NCBI Taxonomy" id="1162968"/>
    <lineage>
        <taxon>Bacteria</taxon>
        <taxon>Bacillati</taxon>
        <taxon>Actinomycetota</taxon>
        <taxon>Actinomycetes</taxon>
        <taxon>Micrococcales</taxon>
        <taxon>Microbacteriaceae</taxon>
        <taxon>Homoserinibacter</taxon>
    </lineage>
</organism>
<dbReference type="Proteomes" id="UP001157069">
    <property type="component" value="Unassembled WGS sequence"/>
</dbReference>
<name>A0ABQ6JRH4_9MICO</name>
<gene>
    <name evidence="2" type="ORF">GCM10025869_14440</name>
</gene>
<dbReference type="RefSeq" id="WP_284298948.1">
    <property type="nucleotide sequence ID" value="NZ_BSVA01000001.1"/>
</dbReference>
<feature type="transmembrane region" description="Helical" evidence="1">
    <location>
        <begin position="95"/>
        <end position="120"/>
    </location>
</feature>
<feature type="transmembrane region" description="Helical" evidence="1">
    <location>
        <begin position="132"/>
        <end position="150"/>
    </location>
</feature>
<reference evidence="3" key="1">
    <citation type="journal article" date="2019" name="Int. J. Syst. Evol. Microbiol.">
        <title>The Global Catalogue of Microorganisms (GCM) 10K type strain sequencing project: providing services to taxonomists for standard genome sequencing and annotation.</title>
        <authorList>
            <consortium name="The Broad Institute Genomics Platform"/>
            <consortium name="The Broad Institute Genome Sequencing Center for Infectious Disease"/>
            <person name="Wu L."/>
            <person name="Ma J."/>
        </authorList>
    </citation>
    <scope>NUCLEOTIDE SEQUENCE [LARGE SCALE GENOMIC DNA]</scope>
    <source>
        <strain evidence="3">NBRC 108755</strain>
    </source>
</reference>